<dbReference type="Gene3D" id="2.60.40.10">
    <property type="entry name" value="Immunoglobulins"/>
    <property type="match status" value="1"/>
</dbReference>
<evidence type="ECO:0000259" key="2">
    <source>
        <dbReference type="Pfam" id="PF06605"/>
    </source>
</evidence>
<reference evidence="4" key="1">
    <citation type="submission" date="2017-07" db="EMBL/GenBank/DDBJ databases">
        <authorList>
            <person name="Varghese N."/>
            <person name="Submissions S."/>
        </authorList>
    </citation>
    <scope>NUCLEOTIDE SEQUENCE [LARGE SCALE GENOMIC DNA]</scope>
    <source>
        <strain evidence="4">NLAE-zl-C134</strain>
    </source>
</reference>
<dbReference type="Proteomes" id="UP000254051">
    <property type="component" value="Unassembled WGS sequence"/>
</dbReference>
<gene>
    <name evidence="3" type="ORF">SAMN05216529_10873</name>
</gene>
<sequence length="859" mass="95074">MLISVHDKTLSRVTFLDNEKPNTLHYFNETWHRYLTEATSTFDFSVPKTGHPDTLFLNEKGYVSFRYRGKNYLFNIMKVEETESNLTCYCENLNLELLNETSKEYKAESAKTFAQYFSTYPLDLHLAQLEIGINEVSSLSRTLEWTGTDTKLARLLSLVNKFDAECEFVTHLNRDGTLDKIMLNIYRKHDDNYQGVGTRRNDLTLYYGKQIKEIRRTVDKTGLYTAIKPIGTDGLTIAALDKTELDANGNVLFKSPTGDTHIYCPSMRDDYPSQMTNPTGDKYINLDWTYETNNVNTLYSQALAKLKSVYMPAITYEVDGFMELDIGDTIKMHDSGFTPLLLLEARVSEQEISFSQPDKNKTTFSNIRALENKLSASIQSRLEALIQGAIPYTADIITTNGLVFKNGEGSTNLTVRVSRGTAIVTNQLSLQWYKDGVAISTNANITVNAADVMEKAVYRVEALNATGELKCFAEVTIADVSDGENGKTQYLHIKYSDDGGQTFTGNNGEEPGKWMGYYVDFISTDSNNPSMYSWVKVEGPQGEQGTQGPQGEKGDSGGKGDKGDPMGILELPTEPPTKYEGMLWKHTGTVAGLIKNATYRWTGSAWALFKLRADNIEADSFKGYEFDGAVFKNDFTASTGMHNRLVGTTTITGGKIDIEFENQSNASTSNWVKTGSGHVWFDYSGIWFVDRDANENLLSTNVLSPTKLNEKAPTNHASSGTGYGVGTTANYGHVKTRNDLGATGYANGEALSSYQGRVLNDKIVKNKLGTAVNLMGQTRYVFPSDGYLRLGASYSTNSWIRARLYGADEINYVDIQASTASSGATGNTHAVTFVKQGMILKNIESQTGTSNSISFTPLA</sequence>
<proteinExistence type="predicted"/>
<dbReference type="InterPro" id="IPR007119">
    <property type="entry name" value="Phage_tail_spike_N"/>
</dbReference>
<dbReference type="InterPro" id="IPR010572">
    <property type="entry name" value="Tail_dom"/>
</dbReference>
<dbReference type="RefSeq" id="WP_109712102.1">
    <property type="nucleotide sequence ID" value="NZ_QGDS01000008.1"/>
</dbReference>
<dbReference type="InterPro" id="IPR013783">
    <property type="entry name" value="Ig-like_fold"/>
</dbReference>
<evidence type="ECO:0000313" key="4">
    <source>
        <dbReference type="Proteomes" id="UP000254051"/>
    </source>
</evidence>
<evidence type="ECO:0000313" key="3">
    <source>
        <dbReference type="EMBL" id="SUQ14848.1"/>
    </source>
</evidence>
<feature type="region of interest" description="Disordered" evidence="1">
    <location>
        <begin position="532"/>
        <end position="572"/>
    </location>
</feature>
<dbReference type="AlphaFoldDB" id="A0A315ZVA9"/>
<keyword evidence="4" id="KW-1185">Reference proteome</keyword>
<dbReference type="EMBL" id="UHJJ01000008">
    <property type="protein sequence ID" value="SUQ14848.1"/>
    <property type="molecule type" value="Genomic_DNA"/>
</dbReference>
<evidence type="ECO:0000256" key="1">
    <source>
        <dbReference type="SAM" id="MobiDB-lite"/>
    </source>
</evidence>
<dbReference type="OrthoDB" id="1949411at2"/>
<name>A0A315ZVA9_9FIRM</name>
<feature type="compositionally biased region" description="Low complexity" evidence="1">
    <location>
        <begin position="538"/>
        <end position="550"/>
    </location>
</feature>
<dbReference type="Pfam" id="PF06605">
    <property type="entry name" value="Prophage_tail"/>
    <property type="match status" value="1"/>
</dbReference>
<organism evidence="3 4">
    <name type="scientific">Faecalicatena contorta</name>
    <dbReference type="NCBI Taxonomy" id="39482"/>
    <lineage>
        <taxon>Bacteria</taxon>
        <taxon>Bacillati</taxon>
        <taxon>Bacillota</taxon>
        <taxon>Clostridia</taxon>
        <taxon>Lachnospirales</taxon>
        <taxon>Lachnospiraceae</taxon>
        <taxon>Faecalicatena</taxon>
    </lineage>
</organism>
<protein>
    <submittedName>
        <fullName evidence="3">Phage minor structural protein, N-terminal region</fullName>
    </submittedName>
</protein>
<feature type="domain" description="Tail spike" evidence="2">
    <location>
        <begin position="138"/>
        <end position="368"/>
    </location>
</feature>
<feature type="compositionally biased region" description="Basic and acidic residues" evidence="1">
    <location>
        <begin position="552"/>
        <end position="564"/>
    </location>
</feature>
<accession>A0A315ZVA9</accession>
<dbReference type="NCBIfam" id="TIGR01665">
    <property type="entry name" value="put_anti_recept"/>
    <property type="match status" value="1"/>
</dbReference>